<comment type="function">
    <text evidence="9">TRAP proteins are part of a complex whose function is to bind calcium to the ER membrane and thereby regulate the retention of ER resident proteins. May be involved in the recycling of the translocation apparatus after completion of the translocation process or may function as a membrane-bound chaperone facilitating folding of translocated proteins.</text>
</comment>
<feature type="chain" id="PRO_5043944649" description="Translocon-associated protein subunit alpha" evidence="14">
    <location>
        <begin position="19"/>
        <end position="293"/>
    </location>
</feature>
<evidence type="ECO:0000256" key="13">
    <source>
        <dbReference type="SAM" id="Phobius"/>
    </source>
</evidence>
<dbReference type="PANTHER" id="PTHR12924">
    <property type="entry name" value="TRANSLOCON-ASSOCIATED PROTEIN, ALPHA SUBUNIT"/>
    <property type="match status" value="1"/>
</dbReference>
<gene>
    <name evidence="15" type="ORF">LOD99_2305</name>
</gene>
<organism evidence="15 16">
    <name type="scientific">Oopsacas minuta</name>
    <dbReference type="NCBI Taxonomy" id="111878"/>
    <lineage>
        <taxon>Eukaryota</taxon>
        <taxon>Metazoa</taxon>
        <taxon>Porifera</taxon>
        <taxon>Hexactinellida</taxon>
        <taxon>Hexasterophora</taxon>
        <taxon>Lyssacinosida</taxon>
        <taxon>Leucopsacidae</taxon>
        <taxon>Oopsacas</taxon>
    </lineage>
</organism>
<evidence type="ECO:0000256" key="2">
    <source>
        <dbReference type="ARBA" id="ARBA00006776"/>
    </source>
</evidence>
<feature type="signal peptide" evidence="14">
    <location>
        <begin position="1"/>
        <end position="18"/>
    </location>
</feature>
<evidence type="ECO:0000256" key="12">
    <source>
        <dbReference type="SAM" id="MobiDB-lite"/>
    </source>
</evidence>
<accession>A0AAV7K3Z7</accession>
<name>A0AAV7K3Z7_9METZ</name>
<proteinExistence type="inferred from homology"/>
<evidence type="ECO:0000256" key="11">
    <source>
        <dbReference type="ARBA" id="ARBA00031071"/>
    </source>
</evidence>
<evidence type="ECO:0000256" key="6">
    <source>
        <dbReference type="ARBA" id="ARBA00022824"/>
    </source>
</evidence>
<keyword evidence="16" id="KW-1185">Reference proteome</keyword>
<evidence type="ECO:0000256" key="5">
    <source>
        <dbReference type="ARBA" id="ARBA00022729"/>
    </source>
</evidence>
<keyword evidence="7 13" id="KW-1133">Transmembrane helix</keyword>
<keyword evidence="6" id="KW-0256">Endoplasmic reticulum</keyword>
<evidence type="ECO:0000256" key="9">
    <source>
        <dbReference type="ARBA" id="ARBA00025620"/>
    </source>
</evidence>
<protein>
    <recommendedName>
        <fullName evidence="3">Translocon-associated protein subunit alpha</fullName>
    </recommendedName>
    <alternativeName>
        <fullName evidence="11">Signal sequence receptor subunit alpha</fullName>
    </alternativeName>
</protein>
<evidence type="ECO:0000256" key="1">
    <source>
        <dbReference type="ARBA" id="ARBA00004115"/>
    </source>
</evidence>
<dbReference type="Proteomes" id="UP001165289">
    <property type="component" value="Unassembled WGS sequence"/>
</dbReference>
<feature type="region of interest" description="Disordered" evidence="12">
    <location>
        <begin position="273"/>
        <end position="293"/>
    </location>
</feature>
<feature type="compositionally biased region" description="Basic residues" evidence="12">
    <location>
        <begin position="281"/>
        <end position="293"/>
    </location>
</feature>
<keyword evidence="8 13" id="KW-0472">Membrane</keyword>
<evidence type="ECO:0000256" key="3">
    <source>
        <dbReference type="ARBA" id="ARBA00020280"/>
    </source>
</evidence>
<keyword evidence="4 13" id="KW-0812">Transmembrane</keyword>
<evidence type="ECO:0000256" key="8">
    <source>
        <dbReference type="ARBA" id="ARBA00023136"/>
    </source>
</evidence>
<dbReference type="Pfam" id="PF03896">
    <property type="entry name" value="TRAP_alpha"/>
    <property type="match status" value="1"/>
</dbReference>
<comment type="similarity">
    <text evidence="2">Belongs to the TRAP-alpha family.</text>
</comment>
<comment type="caution">
    <text evidence="15">The sequence shown here is derived from an EMBL/GenBank/DDBJ whole genome shotgun (WGS) entry which is preliminary data.</text>
</comment>
<evidence type="ECO:0000313" key="16">
    <source>
        <dbReference type="Proteomes" id="UP001165289"/>
    </source>
</evidence>
<dbReference type="GO" id="GO:0005789">
    <property type="term" value="C:endoplasmic reticulum membrane"/>
    <property type="evidence" value="ECO:0007669"/>
    <property type="project" value="UniProtKB-SubCell"/>
</dbReference>
<feature type="region of interest" description="Disordered" evidence="12">
    <location>
        <begin position="38"/>
        <end position="67"/>
    </location>
</feature>
<keyword evidence="5 14" id="KW-0732">Signal</keyword>
<dbReference type="EMBL" id="JAKMXF010000210">
    <property type="protein sequence ID" value="KAI6655016.1"/>
    <property type="molecule type" value="Genomic_DNA"/>
</dbReference>
<feature type="compositionally biased region" description="Acidic residues" evidence="12">
    <location>
        <begin position="40"/>
        <end position="49"/>
    </location>
</feature>
<comment type="subunit">
    <text evidence="10">Heterotetramer of TRAP-alpha, TRAP-beta, TRAP-delta and TRAP-gamma. Interacts with palmitoylated calnexin (CALX), the interaction is required for efficient folding of glycosylated proteins.</text>
</comment>
<evidence type="ECO:0000256" key="14">
    <source>
        <dbReference type="SAM" id="SignalP"/>
    </source>
</evidence>
<dbReference type="PANTHER" id="PTHR12924:SF0">
    <property type="entry name" value="TRANSLOCON-ASSOCIATED PROTEIN SUBUNIT ALPHA"/>
    <property type="match status" value="1"/>
</dbReference>
<evidence type="ECO:0000256" key="10">
    <source>
        <dbReference type="ARBA" id="ARBA00025854"/>
    </source>
</evidence>
<evidence type="ECO:0000256" key="4">
    <source>
        <dbReference type="ARBA" id="ARBA00022692"/>
    </source>
</evidence>
<dbReference type="AlphaFoldDB" id="A0AAV7K3Z7"/>
<evidence type="ECO:0000256" key="7">
    <source>
        <dbReference type="ARBA" id="ARBA00022989"/>
    </source>
</evidence>
<feature type="transmembrane region" description="Helical" evidence="13">
    <location>
        <begin position="208"/>
        <end position="229"/>
    </location>
</feature>
<comment type="subcellular location">
    <subcellularLocation>
        <location evidence="1">Endoplasmic reticulum membrane</location>
        <topology evidence="1">Single-pass type I membrane protein</topology>
    </subcellularLocation>
</comment>
<evidence type="ECO:0000313" key="15">
    <source>
        <dbReference type="EMBL" id="KAI6655016.1"/>
    </source>
</evidence>
<dbReference type="InterPro" id="IPR005595">
    <property type="entry name" value="TRAP_alpha"/>
</dbReference>
<sequence length="293" mass="32952">MRLLSLSCVILLSLLILSFPLLHTPSFLVNAQTDHHSDSDIETVVEPEEDGHGERPDDAESDYEDFGEDEEDILKKAPGIETYMILTSHPEMEITAGDSAVALIGFYNGAKEDYFIHNIFSSLRHPQDLSHIIENFTVLSVDQLVPSAGRTAYDYEFTVGELYLPRSYGLMIEIRYKSAEDENEFGHAIYNNTVKLLEVVEVFDTETFFMYVFMVTGLIIFAFILHYAWTLTASGRKHQARAAKKAQQSSAQIVGQVEAEKRADVDFSWVSPAAAQSMGKKSPRSPKSKRNIK</sequence>
<reference evidence="15 16" key="1">
    <citation type="journal article" date="2023" name="BMC Biol.">
        <title>The compact genome of the sponge Oopsacas minuta (Hexactinellida) is lacking key metazoan core genes.</title>
        <authorList>
            <person name="Santini S."/>
            <person name="Schenkelaars Q."/>
            <person name="Jourda C."/>
            <person name="Duchesne M."/>
            <person name="Belahbib H."/>
            <person name="Rocher C."/>
            <person name="Selva M."/>
            <person name="Riesgo A."/>
            <person name="Vervoort M."/>
            <person name="Leys S.P."/>
            <person name="Kodjabachian L."/>
            <person name="Le Bivic A."/>
            <person name="Borchiellini C."/>
            <person name="Claverie J.M."/>
            <person name="Renard E."/>
        </authorList>
    </citation>
    <scope>NUCLEOTIDE SEQUENCE [LARGE SCALE GENOMIC DNA]</scope>
    <source>
        <strain evidence="15">SPO-2</strain>
    </source>
</reference>